<comment type="caution">
    <text evidence="3">The sequence shown here is derived from an EMBL/GenBank/DDBJ whole genome shotgun (WGS) entry which is preliminary data.</text>
</comment>
<feature type="domain" description="AB hydrolase-1" evidence="2">
    <location>
        <begin position="13"/>
        <end position="292"/>
    </location>
</feature>
<protein>
    <recommendedName>
        <fullName evidence="2">AB hydrolase-1 domain-containing protein</fullName>
    </recommendedName>
</protein>
<dbReference type="Pfam" id="PF12697">
    <property type="entry name" value="Abhydrolase_6"/>
    <property type="match status" value="1"/>
</dbReference>
<evidence type="ECO:0000313" key="4">
    <source>
        <dbReference type="Proteomes" id="UP001209570"/>
    </source>
</evidence>
<sequence>MASLAKGAERIVLLFCHGGGYHKNTWKPIIRRIQQSPLLQAFPCEYVSVDLRYHGEKYDHSDPGKILYEGDDKTSPRVVHPVREWTKFAPLDIIEQLKEIRAKDDRPTRIVGIGHSMGASTMLNVETTYPQSFDGLVMFEPVCNAKEMKEAAKTVVDAMVSATLAREGEWDNWDSVLKHFTTSKRYRRWHKECLDAFFDGGVIKTSTAFRLALQPIPEASLYCHDVMDFPLDVLANVGCKVDFQFGEHTMMFNPQMAVDAAKKLPDKFLAPTGPIKGTTHVMVVEDPDECARRIVAALAQFPAFQTKSSL</sequence>
<proteinExistence type="predicted"/>
<dbReference type="SUPFAM" id="SSF53474">
    <property type="entry name" value="alpha/beta-Hydrolases"/>
    <property type="match status" value="1"/>
</dbReference>
<evidence type="ECO:0000259" key="2">
    <source>
        <dbReference type="Pfam" id="PF12697"/>
    </source>
</evidence>
<dbReference type="InterPro" id="IPR050266">
    <property type="entry name" value="AB_hydrolase_sf"/>
</dbReference>
<name>A0AAD5Q4J2_PYTIN</name>
<organism evidence="3 4">
    <name type="scientific">Pythium insidiosum</name>
    <name type="common">Pythiosis disease agent</name>
    <dbReference type="NCBI Taxonomy" id="114742"/>
    <lineage>
        <taxon>Eukaryota</taxon>
        <taxon>Sar</taxon>
        <taxon>Stramenopiles</taxon>
        <taxon>Oomycota</taxon>
        <taxon>Peronosporomycetes</taxon>
        <taxon>Pythiales</taxon>
        <taxon>Pythiaceae</taxon>
        <taxon>Pythium</taxon>
    </lineage>
</organism>
<dbReference type="EMBL" id="JAKCXM010000500">
    <property type="protein sequence ID" value="KAJ0393380.1"/>
    <property type="molecule type" value="Genomic_DNA"/>
</dbReference>
<accession>A0AAD5Q4J2</accession>
<dbReference type="Gene3D" id="3.40.50.1820">
    <property type="entry name" value="alpha/beta hydrolase"/>
    <property type="match status" value="1"/>
</dbReference>
<dbReference type="AlphaFoldDB" id="A0AAD5Q4J2"/>
<dbReference type="InterPro" id="IPR000073">
    <property type="entry name" value="AB_hydrolase_1"/>
</dbReference>
<keyword evidence="1" id="KW-0378">Hydrolase</keyword>
<reference evidence="3" key="1">
    <citation type="submission" date="2021-12" db="EMBL/GenBank/DDBJ databases">
        <title>Prjna785345.</title>
        <authorList>
            <person name="Rujirawat T."/>
            <person name="Krajaejun T."/>
        </authorList>
    </citation>
    <scope>NUCLEOTIDE SEQUENCE</scope>
    <source>
        <strain evidence="3">Pi057C3</strain>
    </source>
</reference>
<gene>
    <name evidence="3" type="ORF">P43SY_001227</name>
</gene>
<dbReference type="GO" id="GO:0016787">
    <property type="term" value="F:hydrolase activity"/>
    <property type="evidence" value="ECO:0007669"/>
    <property type="project" value="UniProtKB-KW"/>
</dbReference>
<keyword evidence="4" id="KW-1185">Reference proteome</keyword>
<evidence type="ECO:0000256" key="1">
    <source>
        <dbReference type="ARBA" id="ARBA00022801"/>
    </source>
</evidence>
<dbReference type="PANTHER" id="PTHR43798:SF31">
    <property type="entry name" value="AB HYDROLASE SUPERFAMILY PROTEIN YCLE"/>
    <property type="match status" value="1"/>
</dbReference>
<dbReference type="InterPro" id="IPR029058">
    <property type="entry name" value="AB_hydrolase_fold"/>
</dbReference>
<dbReference type="Proteomes" id="UP001209570">
    <property type="component" value="Unassembled WGS sequence"/>
</dbReference>
<evidence type="ECO:0000313" key="3">
    <source>
        <dbReference type="EMBL" id="KAJ0393380.1"/>
    </source>
</evidence>
<dbReference type="GO" id="GO:0016020">
    <property type="term" value="C:membrane"/>
    <property type="evidence" value="ECO:0007669"/>
    <property type="project" value="TreeGrafter"/>
</dbReference>
<dbReference type="PANTHER" id="PTHR43798">
    <property type="entry name" value="MONOACYLGLYCEROL LIPASE"/>
    <property type="match status" value="1"/>
</dbReference>